<dbReference type="EMBL" id="UYJE01001982">
    <property type="protein sequence ID" value="VDI06803.1"/>
    <property type="molecule type" value="Genomic_DNA"/>
</dbReference>
<reference evidence="6" key="1">
    <citation type="submission" date="2018-11" db="EMBL/GenBank/DDBJ databases">
        <authorList>
            <person name="Alioto T."/>
            <person name="Alioto T."/>
        </authorList>
    </citation>
    <scope>NUCLEOTIDE SEQUENCE</scope>
</reference>
<feature type="repeat" description="ANK" evidence="3">
    <location>
        <begin position="687"/>
        <end position="719"/>
    </location>
</feature>
<dbReference type="Gene3D" id="1.25.40.20">
    <property type="entry name" value="Ankyrin repeat-containing domain"/>
    <property type="match status" value="1"/>
</dbReference>
<evidence type="ECO:0000256" key="5">
    <source>
        <dbReference type="SAM" id="SignalP"/>
    </source>
</evidence>
<feature type="compositionally biased region" description="Low complexity" evidence="4">
    <location>
        <begin position="607"/>
        <end position="620"/>
    </location>
</feature>
<feature type="repeat" description="ANK" evidence="3">
    <location>
        <begin position="767"/>
        <end position="810"/>
    </location>
</feature>
<proteinExistence type="predicted"/>
<dbReference type="InterPro" id="IPR036770">
    <property type="entry name" value="Ankyrin_rpt-contain_sf"/>
</dbReference>
<name>A0A8B6CK78_MYTGA</name>
<evidence type="ECO:0000313" key="6">
    <source>
        <dbReference type="EMBL" id="VDI06803.1"/>
    </source>
</evidence>
<dbReference type="SMART" id="SM00248">
    <property type="entry name" value="ANK"/>
    <property type="match status" value="5"/>
</dbReference>
<dbReference type="PROSITE" id="PS50088">
    <property type="entry name" value="ANK_REPEAT"/>
    <property type="match status" value="2"/>
</dbReference>
<accession>A0A8B6CK78</accession>
<dbReference type="SUPFAM" id="SSF48403">
    <property type="entry name" value="Ankyrin repeat"/>
    <property type="match status" value="1"/>
</dbReference>
<feature type="compositionally biased region" description="Polar residues" evidence="4">
    <location>
        <begin position="341"/>
        <end position="362"/>
    </location>
</feature>
<dbReference type="OrthoDB" id="10254947at2759"/>
<dbReference type="Pfam" id="PF00023">
    <property type="entry name" value="Ank"/>
    <property type="match status" value="1"/>
</dbReference>
<dbReference type="PANTHER" id="PTHR24198">
    <property type="entry name" value="ANKYRIN REPEAT AND PROTEIN KINASE DOMAIN-CONTAINING PROTEIN"/>
    <property type="match status" value="1"/>
</dbReference>
<feature type="region of interest" description="Disordered" evidence="4">
    <location>
        <begin position="341"/>
        <end position="391"/>
    </location>
</feature>
<dbReference type="AlphaFoldDB" id="A0A8B6CK78"/>
<dbReference type="Proteomes" id="UP000596742">
    <property type="component" value="Unassembled WGS sequence"/>
</dbReference>
<gene>
    <name evidence="6" type="ORF">MGAL_10B036012</name>
</gene>
<keyword evidence="1" id="KW-0677">Repeat</keyword>
<feature type="region of interest" description="Disordered" evidence="4">
    <location>
        <begin position="172"/>
        <end position="239"/>
    </location>
</feature>
<protein>
    <submittedName>
        <fullName evidence="6">NF-kappa-B inhibitor zeta</fullName>
    </submittedName>
</protein>
<sequence>MDGQRSMGGAVWVGIWIVVTSADARLRVGCETNRMKICIKHIQTYNQQKKKPKIQKGNNSRAEIQADSFEKKNNLSGITMTKEENKEKKEVNCLGDNSVAVNCKGKNPAVVNCKGDNPAVVNCKGDNQVTVNCKADNQTTERKISNEELDDLTSKVSDIQIADKKEVVVGRQNTVEEDTKRPRNQTSLDNDEEVKKRDGALTARGPNGGRASSYDNSANNLYSQQPEYKFGSNNNKRGFSEETEPAKYYKPVDYFPSQSHVNVKQLGGGTVTLKTPPVQHHNEPPYTFDSIPDGGDLIDALLAEQAQNMRTDFTSNIPVNMEPTNIYSPKHVKEENVIIDENSSSPYTNGGPPSNQSDSGISGMSYGSPYQNLSSPQSNASPPHVPEMGYSPVAPQYTDVLDLMDPILGREEDFQDVQKMIAADLLRDNKPPGRVREQIRPEIPHSHMMTNQMNLINIQPQPQQQQQQQQFQMNTQHCQMTTHNTMQQQATIFGHAPMSTNNIILPPCSQPSAVVHPIPVSNPVMLPQGPIPIGPVTPFTQPQIIIIQPGPIQAQRRPALRNIAPKTDKQTNKKPVQGPVANKGQKQPPRPDPLPVMQVRPTPSQIPNNAQQRPQNNQNNAQKRNLLNIARRMVAEIPSEQLRHQDDEGDTYLHVAACKSDPNLIQSLLERLNREQMDWLIDLENKKRMTPLYLAVLGNQPEMVEIFLKNNADPNALAQSASSPTEGKSLEVKAPIHVASAGGEESLPTLKKLLSHKDIALNIYNSEGHTALHTAIIAHGTKRQNGSYINNSNTIEALIKAGADPNSQDKKSGKTPLMYAIEKRDCILIEKMLRLFDPKKLRNVIKSSTFDGSNCLKIAEGRKSEFNPQEWQRLWDLLNKACTGELPRTVMLGY</sequence>
<feature type="compositionally biased region" description="Polar residues" evidence="4">
    <location>
        <begin position="213"/>
        <end position="237"/>
    </location>
</feature>
<keyword evidence="2 3" id="KW-0040">ANK repeat</keyword>
<dbReference type="InterPro" id="IPR002110">
    <property type="entry name" value="Ankyrin_rpt"/>
</dbReference>
<evidence type="ECO:0000313" key="7">
    <source>
        <dbReference type="Proteomes" id="UP000596742"/>
    </source>
</evidence>
<feature type="chain" id="PRO_5032538443" evidence="5">
    <location>
        <begin position="23"/>
        <end position="894"/>
    </location>
</feature>
<dbReference type="Pfam" id="PF12796">
    <property type="entry name" value="Ank_2"/>
    <property type="match status" value="1"/>
</dbReference>
<feature type="compositionally biased region" description="Polar residues" evidence="4">
    <location>
        <begin position="368"/>
        <end position="381"/>
    </location>
</feature>
<organism evidence="6 7">
    <name type="scientific">Mytilus galloprovincialis</name>
    <name type="common">Mediterranean mussel</name>
    <dbReference type="NCBI Taxonomy" id="29158"/>
    <lineage>
        <taxon>Eukaryota</taxon>
        <taxon>Metazoa</taxon>
        <taxon>Spiralia</taxon>
        <taxon>Lophotrochozoa</taxon>
        <taxon>Mollusca</taxon>
        <taxon>Bivalvia</taxon>
        <taxon>Autobranchia</taxon>
        <taxon>Pteriomorphia</taxon>
        <taxon>Mytilida</taxon>
        <taxon>Mytiloidea</taxon>
        <taxon>Mytilidae</taxon>
        <taxon>Mytilinae</taxon>
        <taxon>Mytilus</taxon>
    </lineage>
</organism>
<comment type="caution">
    <text evidence="6">The sequence shown here is derived from an EMBL/GenBank/DDBJ whole genome shotgun (WGS) entry which is preliminary data.</text>
</comment>
<keyword evidence="5" id="KW-0732">Signal</keyword>
<evidence type="ECO:0000256" key="2">
    <source>
        <dbReference type="ARBA" id="ARBA00023043"/>
    </source>
</evidence>
<evidence type="ECO:0000256" key="4">
    <source>
        <dbReference type="SAM" id="MobiDB-lite"/>
    </source>
</evidence>
<keyword evidence="7" id="KW-1185">Reference proteome</keyword>
<dbReference type="PROSITE" id="PS50297">
    <property type="entry name" value="ANK_REP_REGION"/>
    <property type="match status" value="1"/>
</dbReference>
<evidence type="ECO:0000256" key="3">
    <source>
        <dbReference type="PROSITE-ProRule" id="PRU00023"/>
    </source>
</evidence>
<dbReference type="PANTHER" id="PTHR24198:SF165">
    <property type="entry name" value="ANKYRIN REPEAT-CONTAINING PROTEIN-RELATED"/>
    <property type="match status" value="1"/>
</dbReference>
<evidence type="ECO:0000256" key="1">
    <source>
        <dbReference type="ARBA" id="ARBA00022737"/>
    </source>
</evidence>
<feature type="region of interest" description="Disordered" evidence="4">
    <location>
        <begin position="562"/>
        <end position="620"/>
    </location>
</feature>
<feature type="signal peptide" evidence="5">
    <location>
        <begin position="1"/>
        <end position="22"/>
    </location>
</feature>